<dbReference type="EMBL" id="LSRX01006554">
    <property type="protein sequence ID" value="OLP73045.1"/>
    <property type="molecule type" value="Genomic_DNA"/>
</dbReference>
<reference evidence="1 2" key="1">
    <citation type="submission" date="2016-02" db="EMBL/GenBank/DDBJ databases">
        <title>Genome analysis of coral dinoflagellate symbionts highlights evolutionary adaptations to a symbiotic lifestyle.</title>
        <authorList>
            <person name="Aranda M."/>
            <person name="Li Y."/>
            <person name="Liew Y.J."/>
            <person name="Baumgarten S."/>
            <person name="Simakov O."/>
            <person name="Wilson M."/>
            <person name="Piel J."/>
            <person name="Ashoor H."/>
            <person name="Bougouffa S."/>
            <person name="Bajic V.B."/>
            <person name="Ryu T."/>
            <person name="Ravasi T."/>
            <person name="Bayer T."/>
            <person name="Micklem G."/>
            <person name="Kim H."/>
            <person name="Bhak J."/>
            <person name="Lajeunesse T.C."/>
            <person name="Voolstra C.R."/>
        </authorList>
    </citation>
    <scope>NUCLEOTIDE SEQUENCE [LARGE SCALE GENOMIC DNA]</scope>
    <source>
        <strain evidence="1 2">CCMP2467</strain>
    </source>
</reference>
<protein>
    <submittedName>
        <fullName evidence="1">Uncharacterized protein</fullName>
    </submittedName>
</protein>
<gene>
    <name evidence="1" type="ORF">AK812_SmicGene47880</name>
</gene>
<comment type="caution">
    <text evidence="1">The sequence shown here is derived from an EMBL/GenBank/DDBJ whole genome shotgun (WGS) entry which is preliminary data.</text>
</comment>
<name>A0A1Q9BQT1_SYMMI</name>
<evidence type="ECO:0000313" key="1">
    <source>
        <dbReference type="EMBL" id="OLP73045.1"/>
    </source>
</evidence>
<accession>A0A1Q9BQT1</accession>
<feature type="non-terminal residue" evidence="1">
    <location>
        <position position="55"/>
    </location>
</feature>
<proteinExistence type="predicted"/>
<dbReference type="AlphaFoldDB" id="A0A1Q9BQT1"/>
<evidence type="ECO:0000313" key="2">
    <source>
        <dbReference type="Proteomes" id="UP000186817"/>
    </source>
</evidence>
<dbReference type="Proteomes" id="UP000186817">
    <property type="component" value="Unassembled WGS sequence"/>
</dbReference>
<keyword evidence="2" id="KW-1185">Reference proteome</keyword>
<organism evidence="1 2">
    <name type="scientific">Symbiodinium microadriaticum</name>
    <name type="common">Dinoflagellate</name>
    <name type="synonym">Zooxanthella microadriatica</name>
    <dbReference type="NCBI Taxonomy" id="2951"/>
    <lineage>
        <taxon>Eukaryota</taxon>
        <taxon>Sar</taxon>
        <taxon>Alveolata</taxon>
        <taxon>Dinophyceae</taxon>
        <taxon>Suessiales</taxon>
        <taxon>Symbiodiniaceae</taxon>
        <taxon>Symbiodinium</taxon>
    </lineage>
</organism>
<sequence>GSAAARFADRCLGFLDPPWPGPYWHCLHVPHGRCPRQLVQVRRCHDCDCQVRGAQ</sequence>
<feature type="non-terminal residue" evidence="1">
    <location>
        <position position="1"/>
    </location>
</feature>